<proteinExistence type="inferred from homology"/>
<dbReference type="Proteomes" id="UP000494106">
    <property type="component" value="Unassembled WGS sequence"/>
</dbReference>
<keyword evidence="8" id="KW-0206">Cytoskeleton</keyword>
<keyword evidence="2" id="KW-0963">Cytoplasm</keyword>
<name>A0A8S1BEU9_ARCPL</name>
<evidence type="ECO:0000313" key="12">
    <source>
        <dbReference type="EMBL" id="CAB3236939.1"/>
    </source>
</evidence>
<evidence type="ECO:0000256" key="11">
    <source>
        <dbReference type="ARBA" id="ARBA00049760"/>
    </source>
</evidence>
<dbReference type="OrthoDB" id="266138at2759"/>
<dbReference type="PANTHER" id="PTHR15454:SF73">
    <property type="entry name" value="DYNEIN AXONEMAL LIGHT CHAIN 1"/>
    <property type="match status" value="1"/>
</dbReference>
<keyword evidence="5" id="KW-0677">Repeat</keyword>
<evidence type="ECO:0000256" key="8">
    <source>
        <dbReference type="ARBA" id="ARBA00023212"/>
    </source>
</evidence>
<keyword evidence="14" id="KW-1185">Reference proteome</keyword>
<protein>
    <recommendedName>
        <fullName evidence="11">Dynein axonemal light chain 1</fullName>
    </recommendedName>
</protein>
<dbReference type="SMART" id="SM00365">
    <property type="entry name" value="LRR_SD22"/>
    <property type="match status" value="4"/>
</dbReference>
<gene>
    <name evidence="13" type="ORF">APLA_LOCUS14971</name>
    <name evidence="12" type="ORF">APLA_LOCUS7583</name>
</gene>
<sequence length="186" mass="20773">MAVPKPTTCKEAITRWEKAKGENSTEAKVVELQFQWPPIEKMDGALSTLAACEKLSLSSNMIDKIAGIAGMKNLRILSIGRNYIKSLAGVETVADTLEELWMSYNPVDKLRGIGALKKLSVLYMANNNVKEWVEFNRLQECPALRDLVFIGNPIMEAQPDIETWRTQAANRLQQVTKLDGAPIIRV</sequence>
<evidence type="ECO:0000256" key="5">
    <source>
        <dbReference type="ARBA" id="ARBA00022737"/>
    </source>
</evidence>
<dbReference type="PANTHER" id="PTHR15454">
    <property type="entry name" value="NISCHARIN RELATED"/>
    <property type="match status" value="1"/>
</dbReference>
<dbReference type="GO" id="GO:0045504">
    <property type="term" value="F:dynein heavy chain binding"/>
    <property type="evidence" value="ECO:0007669"/>
    <property type="project" value="TreeGrafter"/>
</dbReference>
<dbReference type="Gene3D" id="3.80.10.10">
    <property type="entry name" value="Ribonuclease Inhibitor"/>
    <property type="match status" value="1"/>
</dbReference>
<evidence type="ECO:0000313" key="15">
    <source>
        <dbReference type="Proteomes" id="UP000494256"/>
    </source>
</evidence>
<dbReference type="EMBL" id="CADEBC010000575">
    <property type="protein sequence ID" value="CAB3255501.1"/>
    <property type="molecule type" value="Genomic_DNA"/>
</dbReference>
<comment type="subcellular location">
    <subcellularLocation>
        <location evidence="1">Cytoplasm</location>
        <location evidence="1">Cytoskeleton</location>
        <location evidence="1">Cilium axoneme</location>
    </subcellularLocation>
</comment>
<keyword evidence="6" id="KW-0243">Dynein</keyword>
<evidence type="ECO:0000256" key="6">
    <source>
        <dbReference type="ARBA" id="ARBA00023017"/>
    </source>
</evidence>
<reference evidence="14 15" key="1">
    <citation type="submission" date="2020-04" db="EMBL/GenBank/DDBJ databases">
        <authorList>
            <person name="Wallbank WR R."/>
            <person name="Pardo Diaz C."/>
            <person name="Kozak K."/>
            <person name="Martin S."/>
            <person name="Jiggins C."/>
            <person name="Moest M."/>
            <person name="Warren A I."/>
            <person name="Byers J.R.P. K."/>
            <person name="Montejo-Kovacevich G."/>
            <person name="Yen C E."/>
        </authorList>
    </citation>
    <scope>NUCLEOTIDE SEQUENCE [LARGE SCALE GENOMIC DNA]</scope>
</reference>
<dbReference type="GO" id="GO:0030286">
    <property type="term" value="C:dynein complex"/>
    <property type="evidence" value="ECO:0007669"/>
    <property type="project" value="UniProtKB-KW"/>
</dbReference>
<evidence type="ECO:0000313" key="14">
    <source>
        <dbReference type="Proteomes" id="UP000494106"/>
    </source>
</evidence>
<evidence type="ECO:0000256" key="7">
    <source>
        <dbReference type="ARBA" id="ARBA00023175"/>
    </source>
</evidence>
<dbReference type="AlphaFoldDB" id="A0A8S1BEU9"/>
<dbReference type="SUPFAM" id="SSF52058">
    <property type="entry name" value="L domain-like"/>
    <property type="match status" value="1"/>
</dbReference>
<comment type="similarity">
    <text evidence="10">Belongs to the dynein light chain LC1-type family.</text>
</comment>
<accession>A0A8S1BEU9</accession>
<keyword evidence="9" id="KW-0966">Cell projection</keyword>
<dbReference type="GO" id="GO:0043014">
    <property type="term" value="F:alpha-tubulin binding"/>
    <property type="evidence" value="ECO:0007669"/>
    <property type="project" value="TreeGrafter"/>
</dbReference>
<evidence type="ECO:0000256" key="10">
    <source>
        <dbReference type="ARBA" id="ARBA00049659"/>
    </source>
</evidence>
<evidence type="ECO:0000313" key="13">
    <source>
        <dbReference type="EMBL" id="CAB3255501.1"/>
    </source>
</evidence>
<dbReference type="FunFam" id="3.80.10.10:FF:000049">
    <property type="entry name" value="Dynein light chain 1"/>
    <property type="match status" value="1"/>
</dbReference>
<keyword evidence="3" id="KW-0433">Leucine-rich repeat</keyword>
<keyword evidence="7" id="KW-0505">Motor protein</keyword>
<dbReference type="InterPro" id="IPR032675">
    <property type="entry name" value="LRR_dom_sf"/>
</dbReference>
<dbReference type="EMBL" id="CADEBD010000303">
    <property type="protein sequence ID" value="CAB3236939.1"/>
    <property type="molecule type" value="Genomic_DNA"/>
</dbReference>
<organism evidence="13 14">
    <name type="scientific">Arctia plantaginis</name>
    <name type="common">Wood tiger moth</name>
    <name type="synonym">Phalaena plantaginis</name>
    <dbReference type="NCBI Taxonomy" id="874455"/>
    <lineage>
        <taxon>Eukaryota</taxon>
        <taxon>Metazoa</taxon>
        <taxon>Ecdysozoa</taxon>
        <taxon>Arthropoda</taxon>
        <taxon>Hexapoda</taxon>
        <taxon>Insecta</taxon>
        <taxon>Pterygota</taxon>
        <taxon>Neoptera</taxon>
        <taxon>Endopterygota</taxon>
        <taxon>Lepidoptera</taxon>
        <taxon>Glossata</taxon>
        <taxon>Ditrysia</taxon>
        <taxon>Noctuoidea</taxon>
        <taxon>Erebidae</taxon>
        <taxon>Arctiinae</taxon>
        <taxon>Arctia</taxon>
    </lineage>
</organism>
<evidence type="ECO:0000256" key="3">
    <source>
        <dbReference type="ARBA" id="ARBA00022614"/>
    </source>
</evidence>
<keyword evidence="4" id="KW-0493">Microtubule</keyword>
<dbReference type="GO" id="GO:0036158">
    <property type="term" value="P:outer dynein arm assembly"/>
    <property type="evidence" value="ECO:0007669"/>
    <property type="project" value="TreeGrafter"/>
</dbReference>
<evidence type="ECO:0000256" key="2">
    <source>
        <dbReference type="ARBA" id="ARBA00022490"/>
    </source>
</evidence>
<dbReference type="Proteomes" id="UP000494256">
    <property type="component" value="Unassembled WGS sequence"/>
</dbReference>
<comment type="caution">
    <text evidence="13">The sequence shown here is derived from an EMBL/GenBank/DDBJ whole genome shotgun (WGS) entry which is preliminary data.</text>
</comment>
<evidence type="ECO:0000256" key="9">
    <source>
        <dbReference type="ARBA" id="ARBA00023273"/>
    </source>
</evidence>
<dbReference type="GO" id="GO:0005930">
    <property type="term" value="C:axoneme"/>
    <property type="evidence" value="ECO:0007669"/>
    <property type="project" value="UniProtKB-SubCell"/>
</dbReference>
<dbReference type="GO" id="GO:0005874">
    <property type="term" value="C:microtubule"/>
    <property type="evidence" value="ECO:0007669"/>
    <property type="project" value="UniProtKB-KW"/>
</dbReference>
<evidence type="ECO:0000256" key="4">
    <source>
        <dbReference type="ARBA" id="ARBA00022701"/>
    </source>
</evidence>
<evidence type="ECO:0000256" key="1">
    <source>
        <dbReference type="ARBA" id="ARBA00004430"/>
    </source>
</evidence>